<evidence type="ECO:0000256" key="1">
    <source>
        <dbReference type="SAM" id="Phobius"/>
    </source>
</evidence>
<evidence type="ECO:0000313" key="3">
    <source>
        <dbReference type="EMBL" id="RAI78098.1"/>
    </source>
</evidence>
<dbReference type="InterPro" id="IPR051783">
    <property type="entry name" value="NAD(P)-dependent_oxidoreduct"/>
</dbReference>
<proteinExistence type="predicted"/>
<dbReference type="InterPro" id="IPR016040">
    <property type="entry name" value="NAD(P)-bd_dom"/>
</dbReference>
<dbReference type="GO" id="GO:0005737">
    <property type="term" value="C:cytoplasm"/>
    <property type="evidence" value="ECO:0007669"/>
    <property type="project" value="TreeGrafter"/>
</dbReference>
<dbReference type="PANTHER" id="PTHR48079:SF6">
    <property type="entry name" value="NAD(P)-BINDING DOMAIN-CONTAINING PROTEIN-RELATED"/>
    <property type="match status" value="1"/>
</dbReference>
<dbReference type="AlphaFoldDB" id="A0A327NZ04"/>
<name>A0A327NZ04_9BACT</name>
<dbReference type="InterPro" id="IPR036291">
    <property type="entry name" value="NAD(P)-bd_dom_sf"/>
</dbReference>
<dbReference type="SUPFAM" id="SSF51735">
    <property type="entry name" value="NAD(P)-binding Rossmann-fold domains"/>
    <property type="match status" value="1"/>
</dbReference>
<dbReference type="EMBL" id="QLII01000001">
    <property type="protein sequence ID" value="RAI78098.1"/>
    <property type="molecule type" value="Genomic_DNA"/>
</dbReference>
<dbReference type="RefSeq" id="WP_111349520.1">
    <property type="nucleotide sequence ID" value="NZ_QLII01000001.1"/>
</dbReference>
<feature type="domain" description="NAD(P)-binding" evidence="2">
    <location>
        <begin position="11"/>
        <end position="106"/>
    </location>
</feature>
<reference evidence="3 4" key="1">
    <citation type="submission" date="2018-06" db="EMBL/GenBank/DDBJ databases">
        <title>Spirosoma sp. HMF3257 Genome sequencing and assembly.</title>
        <authorList>
            <person name="Kang H."/>
            <person name="Cha I."/>
            <person name="Kim H."/>
            <person name="Kang J."/>
            <person name="Joh K."/>
        </authorList>
    </citation>
    <scope>NUCLEOTIDE SEQUENCE [LARGE SCALE GENOMIC DNA]</scope>
    <source>
        <strain evidence="3 4">HMF3257</strain>
    </source>
</reference>
<sequence length="345" mass="38455">MNTTPTILVLGATGSIGYAVMANLLARKLPVTILVRNRAKAEALFPNQPTLTLVEGDVQDAALLNRIAADKDFIFHGINYPYNKWFGNMDTATQKIINAAGPRKNSTIILPGNVYNFGNTAEPIREDSTPNPCTRKGQLRVEIEAMLEQAANAGKCRVMNVRLPDFWGPNVLNEGVKPIFENALNGKALPWIVNVDIPHQSVYTKDAAEIIVRLLLRDWAMQTQLTSAGKAYEVWNYGGTTVPSIRSWFGEISALTGKPLTVQVYSRFMIHLLGLFMPVLREVKEMLYLYENTILLDDQKVRTLFPDFSPTPMKQALTETLTWFSEHELKRPFASVTTGVSSVIV</sequence>
<gene>
    <name evidence="3" type="ORF">HMF3257_35615</name>
</gene>
<keyword evidence="1" id="KW-1133">Transmembrane helix</keyword>
<keyword evidence="4" id="KW-1185">Reference proteome</keyword>
<dbReference type="GO" id="GO:0004029">
    <property type="term" value="F:aldehyde dehydrogenase (NAD+) activity"/>
    <property type="evidence" value="ECO:0007669"/>
    <property type="project" value="TreeGrafter"/>
</dbReference>
<organism evidence="3 4">
    <name type="scientific">Spirosoma telluris</name>
    <dbReference type="NCBI Taxonomy" id="2183553"/>
    <lineage>
        <taxon>Bacteria</taxon>
        <taxon>Pseudomonadati</taxon>
        <taxon>Bacteroidota</taxon>
        <taxon>Cytophagia</taxon>
        <taxon>Cytophagales</taxon>
        <taxon>Cytophagaceae</taxon>
        <taxon>Spirosoma</taxon>
    </lineage>
</organism>
<dbReference type="PANTHER" id="PTHR48079">
    <property type="entry name" value="PROTEIN YEEZ"/>
    <property type="match status" value="1"/>
</dbReference>
<dbReference type="Gene3D" id="3.40.50.720">
    <property type="entry name" value="NAD(P)-binding Rossmann-like Domain"/>
    <property type="match status" value="1"/>
</dbReference>
<protein>
    <submittedName>
        <fullName evidence="3">NAD-dependent dehydratase</fullName>
    </submittedName>
</protein>
<evidence type="ECO:0000259" key="2">
    <source>
        <dbReference type="Pfam" id="PF13460"/>
    </source>
</evidence>
<evidence type="ECO:0000313" key="4">
    <source>
        <dbReference type="Proteomes" id="UP000249016"/>
    </source>
</evidence>
<keyword evidence="1" id="KW-0812">Transmembrane</keyword>
<accession>A0A327NZ04</accession>
<dbReference type="Pfam" id="PF13460">
    <property type="entry name" value="NAD_binding_10"/>
    <property type="match status" value="1"/>
</dbReference>
<dbReference type="Proteomes" id="UP000249016">
    <property type="component" value="Unassembled WGS sequence"/>
</dbReference>
<dbReference type="OrthoDB" id="112777at2"/>
<comment type="caution">
    <text evidence="3">The sequence shown here is derived from an EMBL/GenBank/DDBJ whole genome shotgun (WGS) entry which is preliminary data.</text>
</comment>
<keyword evidence="1" id="KW-0472">Membrane</keyword>
<feature type="transmembrane region" description="Helical" evidence="1">
    <location>
        <begin position="6"/>
        <end position="26"/>
    </location>
</feature>